<keyword evidence="2" id="KW-1185">Reference proteome</keyword>
<protein>
    <submittedName>
        <fullName evidence="1">Uncharacterized protein</fullName>
    </submittedName>
</protein>
<dbReference type="OrthoDB" id="2052851at2"/>
<dbReference type="AlphaFoldDB" id="A0A512JQ08"/>
<dbReference type="RefSeq" id="WP_147048421.1">
    <property type="nucleotide sequence ID" value="NZ_BJZV01000027.1"/>
</dbReference>
<dbReference type="EMBL" id="BJZV01000027">
    <property type="protein sequence ID" value="GEP12021.1"/>
    <property type="molecule type" value="Genomic_DNA"/>
</dbReference>
<evidence type="ECO:0000313" key="2">
    <source>
        <dbReference type="Proteomes" id="UP000321750"/>
    </source>
</evidence>
<organism evidence="1 2">
    <name type="scientific">Methylobacterium gnaphalii</name>
    <dbReference type="NCBI Taxonomy" id="1010610"/>
    <lineage>
        <taxon>Bacteria</taxon>
        <taxon>Pseudomonadati</taxon>
        <taxon>Pseudomonadota</taxon>
        <taxon>Alphaproteobacteria</taxon>
        <taxon>Hyphomicrobiales</taxon>
        <taxon>Methylobacteriaceae</taxon>
        <taxon>Methylobacterium</taxon>
    </lineage>
</organism>
<accession>A0A512JQ08</accession>
<proteinExistence type="predicted"/>
<evidence type="ECO:0000313" key="1">
    <source>
        <dbReference type="EMBL" id="GEP12021.1"/>
    </source>
</evidence>
<dbReference type="Proteomes" id="UP000321750">
    <property type="component" value="Unassembled WGS sequence"/>
</dbReference>
<sequence length="283" mass="31255">MPRNTAQIADPISGDQLFQQRARRALPLLVRQAELQRPIIYGDLAAELAMPNARNLNYVLGSIGNTIERLAKSWKVDIPPLQALVVNRQTGLPGEGISWFFRADKFVELPIDKKRAVIAGAHAKIYAFPRWRETLDLLSLDYPTPNAADDVYAAAAFGGGEGERHRAFKERVAKQPDLFGLPKGTPVGRTEVPLPSGDRLDVSFDRQGIWVGAEVKPSTAPEPDLVRGLFQCIKYSAVLEAMERVCGGTRVVQVFLVLEGQLPARLIPLRNMLGVRVLEAPFK</sequence>
<reference evidence="1 2" key="1">
    <citation type="submission" date="2019-07" db="EMBL/GenBank/DDBJ databases">
        <title>Whole genome shotgun sequence of Methylobacterium gnaphalii NBRC 107716.</title>
        <authorList>
            <person name="Hosoyama A."/>
            <person name="Uohara A."/>
            <person name="Ohji S."/>
            <person name="Ichikawa N."/>
        </authorList>
    </citation>
    <scope>NUCLEOTIDE SEQUENCE [LARGE SCALE GENOMIC DNA]</scope>
    <source>
        <strain evidence="1 2">NBRC 107716</strain>
    </source>
</reference>
<gene>
    <name evidence="1" type="ORF">MGN01_38660</name>
</gene>
<name>A0A512JQ08_9HYPH</name>
<comment type="caution">
    <text evidence="1">The sequence shown here is derived from an EMBL/GenBank/DDBJ whole genome shotgun (WGS) entry which is preliminary data.</text>
</comment>